<dbReference type="PROSITE" id="PS01124">
    <property type="entry name" value="HTH_ARAC_FAMILY_2"/>
    <property type="match status" value="1"/>
</dbReference>
<name>A0A410WT29_9BACL</name>
<feature type="modified residue" description="4-aspartylphosphate" evidence="4">
    <location>
        <position position="54"/>
    </location>
</feature>
<dbReference type="SUPFAM" id="SSF52172">
    <property type="entry name" value="CheY-like"/>
    <property type="match status" value="1"/>
</dbReference>
<dbReference type="CDD" id="cd17536">
    <property type="entry name" value="REC_YesN-like"/>
    <property type="match status" value="1"/>
</dbReference>
<accession>A0A410WT29</accession>
<evidence type="ECO:0000313" key="8">
    <source>
        <dbReference type="EMBL" id="QAV17494.1"/>
    </source>
</evidence>
<sequence length="543" mass="62282">MIALLVDDEKHVRSALRMLIKWEEHGISQIFEAENGEEAIEVIRREKPQIIITDMMMPVKGGVELLQWLQTNDPSAKSIVISGHDDFSLVRHTIQYGGTDYILKPIDPDQVNEALAKAVASWNKEEHERSRSVERNIEMNRIKPVYWDRQLSGLLDEPAQNPVAVRDLQADWGLPAGTGSCRIAILSMVTMERKLKNKFGRNTDLLFFSLINICNEFLHRRSRGAAFRYWSSNEILLLVWGEPDKVPALLGDINEGILTALHSRLDFGLSRAHAFPDGLPAAYREARDALRQRNLLSRGGWIHEAVRPEGLQPRRLRFSDFEEAIRTAIRSGSAEEISSAVQAWFDGVRSLSAITLEQIEQWRREADTMRGRWIEDFFPDGPEELLAEVRSESGSGQTIVPLNEQGTLSLADWQQELTHSFVQLSKKLLKRQHREKNVIYDIAKYLQTHYHEEISLQDIAGRFFLSREYISRKFKQEFGTNLSDYLGAIRIDKAKLLMMNPNLRISQVSEMVGYSDEKYFSKVFKKVTGCSPNEYRKANQPIM</sequence>
<dbReference type="Proteomes" id="UP000288943">
    <property type="component" value="Chromosome"/>
</dbReference>
<dbReference type="EMBL" id="CP026520">
    <property type="protein sequence ID" value="QAV17494.1"/>
    <property type="molecule type" value="Genomic_DNA"/>
</dbReference>
<dbReference type="KEGG" id="pchi:PC41400_07380"/>
<dbReference type="GeneID" id="95374638"/>
<evidence type="ECO:0000256" key="4">
    <source>
        <dbReference type="PROSITE-ProRule" id="PRU00169"/>
    </source>
</evidence>
<dbReference type="Gene3D" id="3.40.50.2300">
    <property type="match status" value="1"/>
</dbReference>
<reference evidence="7 10" key="2">
    <citation type="submission" date="2022-05" db="EMBL/GenBank/DDBJ databases">
        <title>Genome Sequencing of Bee-Associated Microbes.</title>
        <authorList>
            <person name="Dunlap C."/>
        </authorList>
    </citation>
    <scope>NUCLEOTIDE SEQUENCE [LARGE SCALE GENOMIC DNA]</scope>
    <source>
        <strain evidence="7 10">NRRL B-23120</strain>
    </source>
</reference>
<dbReference type="InterPro" id="IPR020449">
    <property type="entry name" value="Tscrpt_reg_AraC-type_HTH"/>
</dbReference>
<dbReference type="InterPro" id="IPR018062">
    <property type="entry name" value="HTH_AraC-typ_CS"/>
</dbReference>
<evidence type="ECO:0000259" key="5">
    <source>
        <dbReference type="PROSITE" id="PS01124"/>
    </source>
</evidence>
<evidence type="ECO:0000256" key="1">
    <source>
        <dbReference type="ARBA" id="ARBA00023015"/>
    </source>
</evidence>
<dbReference type="Pfam" id="PF12833">
    <property type="entry name" value="HTH_18"/>
    <property type="match status" value="1"/>
</dbReference>
<keyword evidence="4" id="KW-0597">Phosphoprotein</keyword>
<dbReference type="SMART" id="SM00448">
    <property type="entry name" value="REC"/>
    <property type="match status" value="1"/>
</dbReference>
<feature type="domain" description="Response regulatory" evidence="6">
    <location>
        <begin position="2"/>
        <end position="119"/>
    </location>
</feature>
<dbReference type="InterPro" id="IPR041522">
    <property type="entry name" value="CdaR_GGDEF"/>
</dbReference>
<dbReference type="Gene3D" id="1.10.10.60">
    <property type="entry name" value="Homeodomain-like"/>
    <property type="match status" value="2"/>
</dbReference>
<proteinExistence type="predicted"/>
<dbReference type="PRINTS" id="PR00032">
    <property type="entry name" value="HTHARAC"/>
</dbReference>
<dbReference type="OrthoDB" id="159632at2"/>
<dbReference type="GO" id="GO:0003700">
    <property type="term" value="F:DNA-binding transcription factor activity"/>
    <property type="evidence" value="ECO:0007669"/>
    <property type="project" value="InterPro"/>
</dbReference>
<gene>
    <name evidence="7" type="ORF">M5X16_08135</name>
    <name evidence="8" type="ORF">PC41400_07380</name>
</gene>
<dbReference type="PROSITE" id="PS00041">
    <property type="entry name" value="HTH_ARAC_FAMILY_1"/>
    <property type="match status" value="1"/>
</dbReference>
<evidence type="ECO:0000313" key="10">
    <source>
        <dbReference type="Proteomes" id="UP001527202"/>
    </source>
</evidence>
<dbReference type="InterPro" id="IPR009057">
    <property type="entry name" value="Homeodomain-like_sf"/>
</dbReference>
<dbReference type="RefSeq" id="WP_042229301.1">
    <property type="nucleotide sequence ID" value="NZ_CP026520.1"/>
</dbReference>
<dbReference type="InterPro" id="IPR001789">
    <property type="entry name" value="Sig_transdc_resp-reg_receiver"/>
</dbReference>
<evidence type="ECO:0000313" key="9">
    <source>
        <dbReference type="Proteomes" id="UP000288943"/>
    </source>
</evidence>
<dbReference type="Pfam" id="PF00072">
    <property type="entry name" value="Response_reg"/>
    <property type="match status" value="1"/>
</dbReference>
<dbReference type="EMBL" id="JAMDMJ010000008">
    <property type="protein sequence ID" value="MCY9595739.1"/>
    <property type="molecule type" value="Genomic_DNA"/>
</dbReference>
<dbReference type="Pfam" id="PF17853">
    <property type="entry name" value="GGDEF_2"/>
    <property type="match status" value="1"/>
</dbReference>
<dbReference type="InterPro" id="IPR011006">
    <property type="entry name" value="CheY-like_superfamily"/>
</dbReference>
<keyword evidence="2 8" id="KW-0238">DNA-binding</keyword>
<dbReference type="SMART" id="SM00342">
    <property type="entry name" value="HTH_ARAC"/>
    <property type="match status" value="1"/>
</dbReference>
<dbReference type="SUPFAM" id="SSF46689">
    <property type="entry name" value="Homeodomain-like"/>
    <property type="match status" value="2"/>
</dbReference>
<reference evidence="8 9" key="1">
    <citation type="submission" date="2018-01" db="EMBL/GenBank/DDBJ databases">
        <title>The whole genome sequencing and assembly of Paenibacillus chitinolyticus KCCM 41400 strain.</title>
        <authorList>
            <person name="Kim J.-Y."/>
            <person name="Park M.-K."/>
            <person name="Lee Y.-J."/>
            <person name="Yi H."/>
            <person name="Bahn Y.-S."/>
            <person name="Kim J.F."/>
            <person name="Lee D.-W."/>
        </authorList>
    </citation>
    <scope>NUCLEOTIDE SEQUENCE [LARGE SCALE GENOMIC DNA]</scope>
    <source>
        <strain evidence="8 9">KCCM 41400</strain>
    </source>
</reference>
<keyword evidence="3" id="KW-0804">Transcription</keyword>
<dbReference type="GO" id="GO:0043565">
    <property type="term" value="F:sequence-specific DNA binding"/>
    <property type="evidence" value="ECO:0007669"/>
    <property type="project" value="InterPro"/>
</dbReference>
<keyword evidence="10" id="KW-1185">Reference proteome</keyword>
<evidence type="ECO:0000259" key="6">
    <source>
        <dbReference type="PROSITE" id="PS50110"/>
    </source>
</evidence>
<dbReference type="PANTHER" id="PTHR43280">
    <property type="entry name" value="ARAC-FAMILY TRANSCRIPTIONAL REGULATOR"/>
    <property type="match status" value="1"/>
</dbReference>
<evidence type="ECO:0000256" key="3">
    <source>
        <dbReference type="ARBA" id="ARBA00023163"/>
    </source>
</evidence>
<evidence type="ECO:0000313" key="7">
    <source>
        <dbReference type="EMBL" id="MCY9595739.1"/>
    </source>
</evidence>
<dbReference type="AlphaFoldDB" id="A0A410WT29"/>
<protein>
    <submittedName>
        <fullName evidence="7 8">Response regulator</fullName>
    </submittedName>
</protein>
<dbReference type="PROSITE" id="PS50110">
    <property type="entry name" value="RESPONSE_REGULATORY"/>
    <property type="match status" value="1"/>
</dbReference>
<dbReference type="Proteomes" id="UP001527202">
    <property type="component" value="Unassembled WGS sequence"/>
</dbReference>
<feature type="domain" description="HTH araC/xylS-type" evidence="5">
    <location>
        <begin position="440"/>
        <end position="538"/>
    </location>
</feature>
<dbReference type="InterPro" id="IPR018060">
    <property type="entry name" value="HTH_AraC"/>
</dbReference>
<dbReference type="PANTHER" id="PTHR43280:SF2">
    <property type="entry name" value="HTH-TYPE TRANSCRIPTIONAL REGULATOR EXSA"/>
    <property type="match status" value="1"/>
</dbReference>
<evidence type="ECO:0000256" key="2">
    <source>
        <dbReference type="ARBA" id="ARBA00023125"/>
    </source>
</evidence>
<keyword evidence="1" id="KW-0805">Transcription regulation</keyword>
<dbReference type="GO" id="GO:0000160">
    <property type="term" value="P:phosphorelay signal transduction system"/>
    <property type="evidence" value="ECO:0007669"/>
    <property type="project" value="InterPro"/>
</dbReference>
<organism evidence="8 9">
    <name type="scientific">Paenibacillus chitinolyticus</name>
    <dbReference type="NCBI Taxonomy" id="79263"/>
    <lineage>
        <taxon>Bacteria</taxon>
        <taxon>Bacillati</taxon>
        <taxon>Bacillota</taxon>
        <taxon>Bacilli</taxon>
        <taxon>Bacillales</taxon>
        <taxon>Paenibacillaceae</taxon>
        <taxon>Paenibacillus</taxon>
    </lineage>
</organism>